<evidence type="ECO:0000313" key="10">
    <source>
        <dbReference type="EMBL" id="CAB4363625.1"/>
    </source>
</evidence>
<feature type="transmembrane region" description="Helical" evidence="7">
    <location>
        <begin position="21"/>
        <end position="42"/>
    </location>
</feature>
<keyword evidence="5 7" id="KW-0472">Membrane</keyword>
<evidence type="ECO:0000259" key="9">
    <source>
        <dbReference type="Pfam" id="PF12704"/>
    </source>
</evidence>
<dbReference type="GO" id="GO:0005886">
    <property type="term" value="C:plasma membrane"/>
    <property type="evidence" value="ECO:0007669"/>
    <property type="project" value="UniProtKB-SubCell"/>
</dbReference>
<name>A0A6J7IC73_9ZZZZ</name>
<evidence type="ECO:0000256" key="6">
    <source>
        <dbReference type="ARBA" id="ARBA00038076"/>
    </source>
</evidence>
<evidence type="ECO:0000313" key="12">
    <source>
        <dbReference type="EMBL" id="CAB4832266.1"/>
    </source>
</evidence>
<evidence type="ECO:0000256" key="4">
    <source>
        <dbReference type="ARBA" id="ARBA00022989"/>
    </source>
</evidence>
<proteinExistence type="inferred from homology"/>
<dbReference type="PANTHER" id="PTHR30572:SF4">
    <property type="entry name" value="ABC TRANSPORTER PERMEASE YTRF"/>
    <property type="match status" value="1"/>
</dbReference>
<evidence type="ECO:0000313" key="11">
    <source>
        <dbReference type="EMBL" id="CAB4720854.1"/>
    </source>
</evidence>
<dbReference type="EMBL" id="CAFBMT010000006">
    <property type="protein sequence ID" value="CAB4927984.1"/>
    <property type="molecule type" value="Genomic_DNA"/>
</dbReference>
<dbReference type="InterPro" id="IPR050250">
    <property type="entry name" value="Macrolide_Exporter_MacB"/>
</dbReference>
<evidence type="ECO:0000313" key="14">
    <source>
        <dbReference type="EMBL" id="CAB4927984.1"/>
    </source>
</evidence>
<feature type="domain" description="ABC3 transporter permease C-terminal" evidence="8">
    <location>
        <begin position="305"/>
        <end position="428"/>
    </location>
</feature>
<gene>
    <name evidence="11" type="ORF">UFOPK2656_01328</name>
    <name evidence="12" type="ORF">UFOPK3099_02221</name>
    <name evidence="13" type="ORF">UFOPK3267_03014</name>
    <name evidence="14" type="ORF">UFOPK3651_01287</name>
    <name evidence="15" type="ORF">UFOPK3931_02801</name>
    <name evidence="10" type="ORF">UFOPK4189_01401</name>
</gene>
<dbReference type="InterPro" id="IPR003838">
    <property type="entry name" value="ABC3_permease_C"/>
</dbReference>
<evidence type="ECO:0000259" key="8">
    <source>
        <dbReference type="Pfam" id="PF02687"/>
    </source>
</evidence>
<reference evidence="14" key="1">
    <citation type="submission" date="2020-05" db="EMBL/GenBank/DDBJ databases">
        <authorList>
            <person name="Chiriac C."/>
            <person name="Salcher M."/>
            <person name="Ghai R."/>
            <person name="Kavagutti S V."/>
        </authorList>
    </citation>
    <scope>NUCLEOTIDE SEQUENCE</scope>
</reference>
<dbReference type="InterPro" id="IPR025857">
    <property type="entry name" value="MacB_PCD"/>
</dbReference>
<evidence type="ECO:0000256" key="2">
    <source>
        <dbReference type="ARBA" id="ARBA00022475"/>
    </source>
</evidence>
<evidence type="ECO:0000256" key="7">
    <source>
        <dbReference type="SAM" id="Phobius"/>
    </source>
</evidence>
<feature type="transmembrane region" description="Helical" evidence="7">
    <location>
        <begin position="297"/>
        <end position="326"/>
    </location>
</feature>
<feature type="transmembrane region" description="Helical" evidence="7">
    <location>
        <begin position="347"/>
        <end position="374"/>
    </location>
</feature>
<evidence type="ECO:0000256" key="1">
    <source>
        <dbReference type="ARBA" id="ARBA00004651"/>
    </source>
</evidence>
<dbReference type="EMBL" id="CAEZYF010000006">
    <property type="protein sequence ID" value="CAB4720854.1"/>
    <property type="molecule type" value="Genomic_DNA"/>
</dbReference>
<accession>A0A6J7IC73</accession>
<comment type="similarity">
    <text evidence="6">Belongs to the ABC-4 integral membrane protein family.</text>
</comment>
<dbReference type="EMBL" id="CAFBIY010000265">
    <property type="protein sequence ID" value="CAB4853482.1"/>
    <property type="molecule type" value="Genomic_DNA"/>
</dbReference>
<dbReference type="Pfam" id="PF02687">
    <property type="entry name" value="FtsX"/>
    <property type="match status" value="1"/>
</dbReference>
<keyword evidence="2" id="KW-1003">Cell membrane</keyword>
<dbReference type="PANTHER" id="PTHR30572">
    <property type="entry name" value="MEMBRANE COMPONENT OF TRANSPORTER-RELATED"/>
    <property type="match status" value="1"/>
</dbReference>
<dbReference type="EMBL" id="CAFBOL010000108">
    <property type="protein sequence ID" value="CAB5010767.1"/>
    <property type="molecule type" value="Genomic_DNA"/>
</dbReference>
<sequence>MRLHDQFRTGWRNLSRQKLRSGLTIFAIVVGAVSVTVMLSLVTSAKSFLTSSFQKTGEDRRIIVTPTPGLDYRDSTWANWTDGSGVKLTDEVVTKLAAIPGVRHATPLTSFGYFDSVEAGSTLLTLKNTNMVAYEPNGTITRDVAAGRQLQATDDGTGIVISTDVANNLGFRGAYDRAVGSSITLTPRKDMGDQANKKPVILTVVGVITTESAHMEVTLNSARTFMPTFEQCTGGGQNTKPTCTNQNDLDRNGYASVYLDVDSTKHVDAVMIAAQKLKVGAAAGKDEIANQEQAFTIIGAVLGGIGAIALFVAAIGVINTMVMATLERTREIGIMRAIGATKRTIRRLFTVEAGVLGFMGGVLGVAVSFGVAALLNSILNRQLADNGVTARDVISVPAGLALLVIAVTTGIGMLAGRLPARRAANLDPVEALRHE</sequence>
<protein>
    <submittedName>
        <fullName evidence="14">Unannotated protein</fullName>
    </submittedName>
</protein>
<dbReference type="EMBL" id="CAESGF010000006">
    <property type="protein sequence ID" value="CAB4363625.1"/>
    <property type="molecule type" value="Genomic_DNA"/>
</dbReference>
<evidence type="ECO:0000256" key="5">
    <source>
        <dbReference type="ARBA" id="ARBA00023136"/>
    </source>
</evidence>
<dbReference type="AlphaFoldDB" id="A0A6J7IC73"/>
<organism evidence="14">
    <name type="scientific">freshwater metagenome</name>
    <dbReference type="NCBI Taxonomy" id="449393"/>
    <lineage>
        <taxon>unclassified sequences</taxon>
        <taxon>metagenomes</taxon>
        <taxon>ecological metagenomes</taxon>
    </lineage>
</organism>
<keyword evidence="3 7" id="KW-0812">Transmembrane</keyword>
<evidence type="ECO:0000256" key="3">
    <source>
        <dbReference type="ARBA" id="ARBA00022692"/>
    </source>
</evidence>
<feature type="transmembrane region" description="Helical" evidence="7">
    <location>
        <begin position="394"/>
        <end position="415"/>
    </location>
</feature>
<keyword evidence="4 7" id="KW-1133">Transmembrane helix</keyword>
<dbReference type="EMBL" id="CAFAAV010000206">
    <property type="protein sequence ID" value="CAB4832266.1"/>
    <property type="molecule type" value="Genomic_DNA"/>
</dbReference>
<evidence type="ECO:0000313" key="13">
    <source>
        <dbReference type="EMBL" id="CAB4853482.1"/>
    </source>
</evidence>
<dbReference type="GO" id="GO:0022857">
    <property type="term" value="F:transmembrane transporter activity"/>
    <property type="evidence" value="ECO:0007669"/>
    <property type="project" value="TreeGrafter"/>
</dbReference>
<feature type="domain" description="MacB-like periplasmic core" evidence="9">
    <location>
        <begin position="21"/>
        <end position="274"/>
    </location>
</feature>
<dbReference type="Pfam" id="PF12704">
    <property type="entry name" value="MacB_PCD"/>
    <property type="match status" value="1"/>
</dbReference>
<comment type="subcellular location">
    <subcellularLocation>
        <location evidence="1">Cell membrane</location>
        <topology evidence="1">Multi-pass membrane protein</topology>
    </subcellularLocation>
</comment>
<evidence type="ECO:0000313" key="15">
    <source>
        <dbReference type="EMBL" id="CAB5010767.1"/>
    </source>
</evidence>